<comment type="caution">
    <text evidence="1">The sequence shown here is derived from an EMBL/GenBank/DDBJ whole genome shotgun (WGS) entry which is preliminary data.</text>
</comment>
<dbReference type="AlphaFoldDB" id="A0A0F9UY14"/>
<reference evidence="1" key="1">
    <citation type="journal article" date="2015" name="Nature">
        <title>Complex archaea that bridge the gap between prokaryotes and eukaryotes.</title>
        <authorList>
            <person name="Spang A."/>
            <person name="Saw J.H."/>
            <person name="Jorgensen S.L."/>
            <person name="Zaremba-Niedzwiedzka K."/>
            <person name="Martijn J."/>
            <person name="Lind A.E."/>
            <person name="van Eijk R."/>
            <person name="Schleper C."/>
            <person name="Guy L."/>
            <person name="Ettema T.J."/>
        </authorList>
    </citation>
    <scope>NUCLEOTIDE SEQUENCE</scope>
</reference>
<proteinExistence type="predicted"/>
<gene>
    <name evidence="1" type="ORF">LCGC14_0208830</name>
</gene>
<protein>
    <submittedName>
        <fullName evidence="1">Uncharacterized protein</fullName>
    </submittedName>
</protein>
<name>A0A0F9UY14_9ZZZZ</name>
<evidence type="ECO:0000313" key="1">
    <source>
        <dbReference type="EMBL" id="KKN92392.1"/>
    </source>
</evidence>
<accession>A0A0F9UY14</accession>
<sequence>MAFPADNGDISRIIELGRYNIPGAGHNNIGQAVNNKVIVWGRLTGLYASTGLDLLRHGGTDAAFGLSNTDKISLTCRKAGAAGAILPTSDNGYLANVTRLLGKIFLVDQCGQANPTVPEAGDTVVIDYVAIGDELAAPELV</sequence>
<organism evidence="1">
    <name type="scientific">marine sediment metagenome</name>
    <dbReference type="NCBI Taxonomy" id="412755"/>
    <lineage>
        <taxon>unclassified sequences</taxon>
        <taxon>metagenomes</taxon>
        <taxon>ecological metagenomes</taxon>
    </lineage>
</organism>
<dbReference type="EMBL" id="LAZR01000095">
    <property type="protein sequence ID" value="KKN92392.1"/>
    <property type="molecule type" value="Genomic_DNA"/>
</dbReference>